<accession>A0A0X3UZX1</accession>
<keyword evidence="3" id="KW-1185">Reference proteome</keyword>
<protein>
    <recommendedName>
        <fullName evidence="1">DUF7683 domain-containing protein</fullName>
    </recommendedName>
</protein>
<gene>
    <name evidence="2" type="ORF">ADL12_17945</name>
</gene>
<proteinExistence type="predicted"/>
<dbReference type="AlphaFoldDB" id="A0A0X3UZX1"/>
<dbReference type="RefSeq" id="WP_062703633.1">
    <property type="nucleotide sequence ID" value="NZ_LLZG01000118.1"/>
</dbReference>
<reference evidence="3" key="1">
    <citation type="submission" date="2015-10" db="EMBL/GenBank/DDBJ databases">
        <authorList>
            <person name="Ju K.-S."/>
            <person name="Doroghazi J.R."/>
            <person name="Metcalf W.W."/>
        </authorList>
    </citation>
    <scope>NUCLEOTIDE SEQUENCE [LARGE SCALE GENOMIC DNA]</scope>
    <source>
        <strain evidence="3">NRRL 3151</strain>
    </source>
</reference>
<organism evidence="2 3">
    <name type="scientific">Streptomyces regalis</name>
    <dbReference type="NCBI Taxonomy" id="68262"/>
    <lineage>
        <taxon>Bacteria</taxon>
        <taxon>Bacillati</taxon>
        <taxon>Actinomycetota</taxon>
        <taxon>Actinomycetes</taxon>
        <taxon>Kitasatosporales</taxon>
        <taxon>Streptomycetaceae</taxon>
        <taxon>Streptomyces</taxon>
    </lineage>
</organism>
<name>A0A0X3UZX1_9ACTN</name>
<dbReference type="EMBL" id="LLZG01000118">
    <property type="protein sequence ID" value="KUL37998.1"/>
    <property type="molecule type" value="Genomic_DNA"/>
</dbReference>
<evidence type="ECO:0000259" key="1">
    <source>
        <dbReference type="Pfam" id="PF24731"/>
    </source>
</evidence>
<comment type="caution">
    <text evidence="2">The sequence shown here is derived from an EMBL/GenBank/DDBJ whole genome shotgun (WGS) entry which is preliminary data.</text>
</comment>
<evidence type="ECO:0000313" key="3">
    <source>
        <dbReference type="Proteomes" id="UP000053923"/>
    </source>
</evidence>
<feature type="domain" description="DUF7683" evidence="1">
    <location>
        <begin position="10"/>
        <end position="74"/>
    </location>
</feature>
<dbReference type="OrthoDB" id="4272265at2"/>
<dbReference type="InterPro" id="IPR056100">
    <property type="entry name" value="DUF7683"/>
</dbReference>
<dbReference type="Pfam" id="PF24731">
    <property type="entry name" value="DUF7683"/>
    <property type="match status" value="1"/>
</dbReference>
<sequence length="78" mass="8793">MTVYFLVVRYLKDDDLPDSSTDVTAVGAEAFGELLGMPADHLVDVYPLTQEHAERVRQLTGIALDLEKYDYFLEPEAD</sequence>
<dbReference type="Proteomes" id="UP000053923">
    <property type="component" value="Unassembled WGS sequence"/>
</dbReference>
<evidence type="ECO:0000313" key="2">
    <source>
        <dbReference type="EMBL" id="KUL37998.1"/>
    </source>
</evidence>